<feature type="compositionally biased region" description="Basic residues" evidence="6">
    <location>
        <begin position="674"/>
        <end position="684"/>
    </location>
</feature>
<name>A0AAD6HDM1_9EURO</name>
<protein>
    <recommendedName>
        <fullName evidence="8">Zn(2)-C6 fungal-type domain-containing protein</fullName>
    </recommendedName>
</protein>
<dbReference type="AlphaFoldDB" id="A0AAD6HDM1"/>
<evidence type="ECO:0000256" key="3">
    <source>
        <dbReference type="ARBA" id="ARBA00023125"/>
    </source>
</evidence>
<evidence type="ECO:0000256" key="2">
    <source>
        <dbReference type="ARBA" id="ARBA00023015"/>
    </source>
</evidence>
<comment type="caution">
    <text evidence="9">The sequence shown here is derived from an EMBL/GenBank/DDBJ whole genome shotgun (WGS) entry which is preliminary data.</text>
</comment>
<feature type="transmembrane region" description="Helical" evidence="7">
    <location>
        <begin position="499"/>
        <end position="519"/>
    </location>
</feature>
<evidence type="ECO:0000313" key="9">
    <source>
        <dbReference type="EMBL" id="KAJ5709345.1"/>
    </source>
</evidence>
<feature type="region of interest" description="Disordered" evidence="6">
    <location>
        <begin position="876"/>
        <end position="902"/>
    </location>
</feature>
<dbReference type="InterPro" id="IPR007219">
    <property type="entry name" value="XnlR_reg_dom"/>
</dbReference>
<keyword evidence="7" id="KW-1133">Transmembrane helix</keyword>
<reference evidence="9" key="1">
    <citation type="journal article" date="2023" name="IMA Fungus">
        <title>Comparative genomic study of the Penicillium genus elucidates a diverse pangenome and 15 lateral gene transfer events.</title>
        <authorList>
            <person name="Petersen C."/>
            <person name="Sorensen T."/>
            <person name="Nielsen M.R."/>
            <person name="Sondergaard T.E."/>
            <person name="Sorensen J.L."/>
            <person name="Fitzpatrick D.A."/>
            <person name="Frisvad J.C."/>
            <person name="Nielsen K.L."/>
        </authorList>
    </citation>
    <scope>NUCLEOTIDE SEQUENCE</scope>
    <source>
        <strain evidence="9">IBT 17514</strain>
    </source>
</reference>
<dbReference type="EMBL" id="JAQJAN010000019">
    <property type="protein sequence ID" value="KAJ5709345.1"/>
    <property type="molecule type" value="Genomic_DNA"/>
</dbReference>
<gene>
    <name evidence="9" type="ORF">N7493_010679</name>
</gene>
<dbReference type="Gene3D" id="4.10.240.10">
    <property type="entry name" value="Zn(2)-C6 fungal-type DNA-binding domain"/>
    <property type="match status" value="1"/>
</dbReference>
<dbReference type="PROSITE" id="PS50048">
    <property type="entry name" value="ZN2_CY6_FUNGAL_2"/>
    <property type="match status" value="1"/>
</dbReference>
<feature type="region of interest" description="Disordered" evidence="6">
    <location>
        <begin position="914"/>
        <end position="934"/>
    </location>
</feature>
<dbReference type="InterPro" id="IPR050987">
    <property type="entry name" value="AtrR-like"/>
</dbReference>
<dbReference type="GO" id="GO:0000981">
    <property type="term" value="F:DNA-binding transcription factor activity, RNA polymerase II-specific"/>
    <property type="evidence" value="ECO:0007669"/>
    <property type="project" value="InterPro"/>
</dbReference>
<dbReference type="Proteomes" id="UP001215712">
    <property type="component" value="Unassembled WGS sequence"/>
</dbReference>
<keyword evidence="4" id="KW-0804">Transcription</keyword>
<dbReference type="GO" id="GO:0003677">
    <property type="term" value="F:DNA binding"/>
    <property type="evidence" value="ECO:0007669"/>
    <property type="project" value="UniProtKB-KW"/>
</dbReference>
<evidence type="ECO:0000256" key="6">
    <source>
        <dbReference type="SAM" id="MobiDB-lite"/>
    </source>
</evidence>
<dbReference type="CDD" id="cd12148">
    <property type="entry name" value="fungal_TF_MHR"/>
    <property type="match status" value="1"/>
</dbReference>
<feature type="transmembrane region" description="Helical" evidence="7">
    <location>
        <begin position="576"/>
        <end position="596"/>
    </location>
</feature>
<evidence type="ECO:0000256" key="7">
    <source>
        <dbReference type="SAM" id="Phobius"/>
    </source>
</evidence>
<keyword evidence="7" id="KW-0472">Membrane</keyword>
<feature type="compositionally biased region" description="Polar residues" evidence="6">
    <location>
        <begin position="805"/>
        <end position="828"/>
    </location>
</feature>
<keyword evidence="7" id="KW-0812">Transmembrane</keyword>
<dbReference type="GO" id="GO:0006351">
    <property type="term" value="P:DNA-templated transcription"/>
    <property type="evidence" value="ECO:0007669"/>
    <property type="project" value="InterPro"/>
</dbReference>
<reference evidence="9" key="2">
    <citation type="submission" date="2023-01" db="EMBL/GenBank/DDBJ databases">
        <authorList>
            <person name="Petersen C."/>
        </authorList>
    </citation>
    <scope>NUCLEOTIDE SEQUENCE</scope>
    <source>
        <strain evidence="9">IBT 17514</strain>
    </source>
</reference>
<evidence type="ECO:0000259" key="8">
    <source>
        <dbReference type="PROSITE" id="PS50048"/>
    </source>
</evidence>
<keyword evidence="3" id="KW-0238">DNA-binding</keyword>
<dbReference type="SMART" id="SM00066">
    <property type="entry name" value="GAL4"/>
    <property type="match status" value="1"/>
</dbReference>
<feature type="compositionally biased region" description="Polar residues" evidence="6">
    <location>
        <begin position="754"/>
        <end position="763"/>
    </location>
</feature>
<dbReference type="SMART" id="SM00906">
    <property type="entry name" value="Fungal_trans"/>
    <property type="match status" value="1"/>
</dbReference>
<feature type="domain" description="Zn(2)-C6 fungal-type" evidence="8">
    <location>
        <begin position="23"/>
        <end position="55"/>
    </location>
</feature>
<feature type="compositionally biased region" description="Polar residues" evidence="6">
    <location>
        <begin position="686"/>
        <end position="699"/>
    </location>
</feature>
<evidence type="ECO:0000313" key="10">
    <source>
        <dbReference type="Proteomes" id="UP001215712"/>
    </source>
</evidence>
<feature type="compositionally biased region" description="Polar residues" evidence="6">
    <location>
        <begin position="879"/>
        <end position="894"/>
    </location>
</feature>
<feature type="compositionally biased region" description="Gly residues" evidence="6">
    <location>
        <begin position="920"/>
        <end position="930"/>
    </location>
</feature>
<dbReference type="SUPFAM" id="SSF57701">
    <property type="entry name" value="Zn2/Cys6 DNA-binding domain"/>
    <property type="match status" value="1"/>
</dbReference>
<keyword evidence="1" id="KW-0479">Metal-binding</keyword>
<dbReference type="GO" id="GO:0008270">
    <property type="term" value="F:zinc ion binding"/>
    <property type="evidence" value="ECO:0007669"/>
    <property type="project" value="InterPro"/>
</dbReference>
<keyword evidence="10" id="KW-1185">Reference proteome</keyword>
<dbReference type="Pfam" id="PF00172">
    <property type="entry name" value="Zn_clus"/>
    <property type="match status" value="1"/>
</dbReference>
<organism evidence="9 10">
    <name type="scientific">Penicillium malachiteum</name>
    <dbReference type="NCBI Taxonomy" id="1324776"/>
    <lineage>
        <taxon>Eukaryota</taxon>
        <taxon>Fungi</taxon>
        <taxon>Dikarya</taxon>
        <taxon>Ascomycota</taxon>
        <taxon>Pezizomycotina</taxon>
        <taxon>Eurotiomycetes</taxon>
        <taxon>Eurotiomycetidae</taxon>
        <taxon>Eurotiales</taxon>
        <taxon>Aspergillaceae</taxon>
        <taxon>Penicillium</taxon>
    </lineage>
</organism>
<evidence type="ECO:0000256" key="4">
    <source>
        <dbReference type="ARBA" id="ARBA00023163"/>
    </source>
</evidence>
<feature type="region of interest" description="Disordered" evidence="6">
    <location>
        <begin position="106"/>
        <end position="157"/>
    </location>
</feature>
<dbReference type="PANTHER" id="PTHR46910:SF2">
    <property type="entry name" value="ZN(II)2CYS6 TRANSCRIPTION FACTOR (EUROFUNG)"/>
    <property type="match status" value="1"/>
</dbReference>
<accession>A0AAD6HDM1</accession>
<dbReference type="CDD" id="cd00067">
    <property type="entry name" value="GAL4"/>
    <property type="match status" value="1"/>
</dbReference>
<keyword evidence="2" id="KW-0805">Transcription regulation</keyword>
<dbReference type="InterPro" id="IPR001138">
    <property type="entry name" value="Zn2Cys6_DnaBD"/>
</dbReference>
<proteinExistence type="predicted"/>
<feature type="region of interest" description="Disordered" evidence="6">
    <location>
        <begin position="805"/>
        <end position="829"/>
    </location>
</feature>
<evidence type="ECO:0000256" key="5">
    <source>
        <dbReference type="ARBA" id="ARBA00023242"/>
    </source>
</evidence>
<evidence type="ECO:0000256" key="1">
    <source>
        <dbReference type="ARBA" id="ARBA00022723"/>
    </source>
</evidence>
<feature type="region of interest" description="Disordered" evidence="6">
    <location>
        <begin position="751"/>
        <end position="771"/>
    </location>
</feature>
<dbReference type="InterPro" id="IPR036864">
    <property type="entry name" value="Zn2-C6_fun-type_DNA-bd_sf"/>
</dbReference>
<keyword evidence="5" id="KW-0539">Nucleus</keyword>
<dbReference type="Pfam" id="PF04082">
    <property type="entry name" value="Fungal_trans"/>
    <property type="match status" value="1"/>
</dbReference>
<dbReference type="PANTHER" id="PTHR46910">
    <property type="entry name" value="TRANSCRIPTION FACTOR PDR1"/>
    <property type="match status" value="1"/>
</dbReference>
<sequence>MHPVGSTDPNGLPSVGRKRSQRACDMCYRKKTRCEVDGPGLICLQCIRRRTKCVFPSQQQVAPPQEEEQEQLPSNDQYIDSLKTRLERVESLLLAAGILHESDITQDTLSEDDDGNMSDDQWIADERPGSSRRMSTHSESSEYYDAEQFPGGGDVEATPIFRAHESDDSRYFGRSCSLSILSRGGIDWIKRKTGDDSFLTILARGSVHDGPWNTWRPDVFHDLFASQVYKPLPPRSEVFSLIKDFFRTTNRMFPIFHEGSFMRMVEWQYTQQTCDDSALWASINIVICLAYEYRFSNNLKPEKDREKARLYFKNAVSVFTELALRRTDLLSVQALICMGFFLRGNAGTQAALPFMTAAMRSCQRMGLHRNINRPDLSHVQQEQRRRVFWIAFVIDQSTCLRAGNAPSQHPDDFDVPLPELTEDDHDPEVSSNIPFFCQLCRMCVIKSRIYCRLYTAKALQKPPHELYKSVSELNIELETWKKDYPFTEVPKIRGAESDFLFGFASIALHFVYYNALIMIHRMPLLLNYLLASRENEPEEFKSYRKARASKSSAICAMAARNTLKLVNNMPWGEISWLWSLLYYVFLASSTLFSGILRNTRSTSVKEDLQTLNMAARFFATIVSNDEAANYSGFMARVSATLERIARIAVEREEKRPRSSDDEDDEVKVPGSKRQASHAKGHPRRVSANQPASTSSYQTRTPHHSHTATQTTPLHTAPNMAETTGSNFPDTIEGFPRINSSGYVIPVSEDDTKHFSPSMSTRPPTQHIPRGPLVTQPTGLGLSNLNGPSLNAMTDFATYPSWQLSEDQTRTSSPHDNIQSPYSATSSGAGNPMFPDSWQVPLTADWQYGDELWAGLFRGDNIQSSSMPILNAESFLNGPYPSQQEPGLNNGTAQPGGNDPNGYMGFASQPLGYTFMSGAPPQGGQGQGGNQEGQEIDPTQAMFSNAFMGMF</sequence>
<feature type="region of interest" description="Disordered" evidence="6">
    <location>
        <begin position="651"/>
        <end position="733"/>
    </location>
</feature>